<evidence type="ECO:0000259" key="2">
    <source>
        <dbReference type="Pfam" id="PF00892"/>
    </source>
</evidence>
<dbReference type="Pfam" id="PF00892">
    <property type="entry name" value="EamA"/>
    <property type="match status" value="1"/>
</dbReference>
<evidence type="ECO:0000313" key="4">
    <source>
        <dbReference type="Proteomes" id="UP000199169"/>
    </source>
</evidence>
<dbReference type="InterPro" id="IPR037185">
    <property type="entry name" value="EmrE-like"/>
</dbReference>
<sequence length="341" mass="36002">MPATAHHELAAAETKSCTMAPFSIVAAISRQEDPGMSHRRAVALMVLVTLLWSIAGVVSRHLDTAGSFEVTFWRSLFNALALSVLLTAMRGPGLWRGLARSPWPVWFSAVCWSVMFTAFMLAITLTTVANVLVTMAIGPLITALFTRVFLHHRLPARTWLAIALAGVGIGWMFGQEARSGLSLAGTIVALAVPLAAALNFTTLQYVSHRRTDAQHGVGQDMLPAVLIGAALSAVFTFPMAYPFQSSAHDLALLALLGAVQLAIPCLLVVRLSRVLPAPEIALLGLLEVVFGVTWAWLGAGEQPAASTLTGGTLVLGALIANEALAMRGRGASGQPQAAPRS</sequence>
<proteinExistence type="predicted"/>
<dbReference type="STRING" id="1860102.ACCAA_270063"/>
<evidence type="ECO:0000313" key="3">
    <source>
        <dbReference type="EMBL" id="SBT05800.1"/>
    </source>
</evidence>
<gene>
    <name evidence="3" type="ORF">ACCAA_270063</name>
</gene>
<name>A0A1A8XKX7_9PROT</name>
<reference evidence="3 4" key="1">
    <citation type="submission" date="2016-06" db="EMBL/GenBank/DDBJ databases">
        <authorList>
            <person name="Kjaerup R.B."/>
            <person name="Dalgaard T.S."/>
            <person name="Juul-Madsen H.R."/>
        </authorList>
    </citation>
    <scope>NUCLEOTIDE SEQUENCE [LARGE SCALE GENOMIC DNA]</scope>
    <source>
        <strain evidence="3">3</strain>
    </source>
</reference>
<protein>
    <recommendedName>
        <fullName evidence="2">EamA domain-containing protein</fullName>
    </recommendedName>
</protein>
<evidence type="ECO:0000256" key="1">
    <source>
        <dbReference type="SAM" id="Phobius"/>
    </source>
</evidence>
<feature type="transmembrane region" description="Helical" evidence="1">
    <location>
        <begin position="71"/>
        <end position="91"/>
    </location>
</feature>
<keyword evidence="1" id="KW-0812">Transmembrane</keyword>
<feature type="transmembrane region" description="Helical" evidence="1">
    <location>
        <begin position="103"/>
        <end position="125"/>
    </location>
</feature>
<feature type="transmembrane region" description="Helical" evidence="1">
    <location>
        <begin position="131"/>
        <end position="150"/>
    </location>
</feature>
<keyword evidence="1" id="KW-0472">Membrane</keyword>
<feature type="transmembrane region" description="Helical" evidence="1">
    <location>
        <begin position="303"/>
        <end position="320"/>
    </location>
</feature>
<dbReference type="AlphaFoldDB" id="A0A1A8XKX7"/>
<feature type="transmembrane region" description="Helical" evidence="1">
    <location>
        <begin position="250"/>
        <end position="268"/>
    </location>
</feature>
<feature type="transmembrane region" description="Helical" evidence="1">
    <location>
        <begin position="180"/>
        <end position="200"/>
    </location>
</feature>
<dbReference type="InterPro" id="IPR000620">
    <property type="entry name" value="EamA_dom"/>
</dbReference>
<dbReference type="EMBL" id="FLQX01000102">
    <property type="protein sequence ID" value="SBT05800.1"/>
    <property type="molecule type" value="Genomic_DNA"/>
</dbReference>
<dbReference type="PANTHER" id="PTHR22911">
    <property type="entry name" value="ACYL-MALONYL CONDENSING ENZYME-RELATED"/>
    <property type="match status" value="1"/>
</dbReference>
<dbReference type="SUPFAM" id="SSF103481">
    <property type="entry name" value="Multidrug resistance efflux transporter EmrE"/>
    <property type="match status" value="2"/>
</dbReference>
<accession>A0A1A8XKX7</accession>
<feature type="transmembrane region" description="Helical" evidence="1">
    <location>
        <begin position="157"/>
        <end position="174"/>
    </location>
</feature>
<feature type="transmembrane region" description="Helical" evidence="1">
    <location>
        <begin position="221"/>
        <end position="244"/>
    </location>
</feature>
<dbReference type="GO" id="GO:0016020">
    <property type="term" value="C:membrane"/>
    <property type="evidence" value="ECO:0007669"/>
    <property type="project" value="InterPro"/>
</dbReference>
<organism evidence="3 4">
    <name type="scientific">Candidatus Accumulibacter aalborgensis</name>
    <dbReference type="NCBI Taxonomy" id="1860102"/>
    <lineage>
        <taxon>Bacteria</taxon>
        <taxon>Pseudomonadati</taxon>
        <taxon>Pseudomonadota</taxon>
        <taxon>Betaproteobacteria</taxon>
        <taxon>Candidatus Accumulibacter</taxon>
    </lineage>
</organism>
<dbReference type="Proteomes" id="UP000199169">
    <property type="component" value="Unassembled WGS sequence"/>
</dbReference>
<feature type="transmembrane region" description="Helical" evidence="1">
    <location>
        <begin position="280"/>
        <end position="297"/>
    </location>
</feature>
<feature type="domain" description="EamA" evidence="2">
    <location>
        <begin position="41"/>
        <end position="172"/>
    </location>
</feature>
<feature type="transmembrane region" description="Helical" evidence="1">
    <location>
        <begin position="41"/>
        <end position="59"/>
    </location>
</feature>
<keyword evidence="4" id="KW-1185">Reference proteome</keyword>
<dbReference type="PANTHER" id="PTHR22911:SF135">
    <property type="entry name" value="BLR4310 PROTEIN"/>
    <property type="match status" value="1"/>
</dbReference>
<keyword evidence="1" id="KW-1133">Transmembrane helix</keyword>